<protein>
    <submittedName>
        <fullName evidence="2">Uncharacterized protein</fullName>
    </submittedName>
</protein>
<keyword evidence="3" id="KW-1185">Reference proteome</keyword>
<name>A0AAV2RCV3_MEGNR</name>
<dbReference type="EMBL" id="CAXKWB010021142">
    <property type="protein sequence ID" value="CAL4123008.1"/>
    <property type="molecule type" value="Genomic_DNA"/>
</dbReference>
<gene>
    <name evidence="2" type="ORF">MNOR_LOCUS23705</name>
</gene>
<evidence type="ECO:0000256" key="1">
    <source>
        <dbReference type="SAM" id="SignalP"/>
    </source>
</evidence>
<comment type="caution">
    <text evidence="2">The sequence shown here is derived from an EMBL/GenBank/DDBJ whole genome shotgun (WGS) entry which is preliminary data.</text>
</comment>
<dbReference type="Proteomes" id="UP001497623">
    <property type="component" value="Unassembled WGS sequence"/>
</dbReference>
<sequence>MSRLVILFLGLLIFTIYCSHLFMMNVDETVKHMETNYTLKVYLRFNNSKNKNNKYDTINNKENKYDNNSRNKYNSYEYNHDHRKNILSCQELFTTPILTRVMKNKLEYQHSFQNLRSSFTRKTITKGNPPFTFSPYEALARTLPPLIT</sequence>
<feature type="chain" id="PRO_5043909665" evidence="1">
    <location>
        <begin position="19"/>
        <end position="148"/>
    </location>
</feature>
<accession>A0AAV2RCV3</accession>
<organism evidence="2 3">
    <name type="scientific">Meganyctiphanes norvegica</name>
    <name type="common">Northern krill</name>
    <name type="synonym">Thysanopoda norvegica</name>
    <dbReference type="NCBI Taxonomy" id="48144"/>
    <lineage>
        <taxon>Eukaryota</taxon>
        <taxon>Metazoa</taxon>
        <taxon>Ecdysozoa</taxon>
        <taxon>Arthropoda</taxon>
        <taxon>Crustacea</taxon>
        <taxon>Multicrustacea</taxon>
        <taxon>Malacostraca</taxon>
        <taxon>Eumalacostraca</taxon>
        <taxon>Eucarida</taxon>
        <taxon>Euphausiacea</taxon>
        <taxon>Euphausiidae</taxon>
        <taxon>Meganyctiphanes</taxon>
    </lineage>
</organism>
<dbReference type="AlphaFoldDB" id="A0AAV2RCV3"/>
<reference evidence="2 3" key="1">
    <citation type="submission" date="2024-05" db="EMBL/GenBank/DDBJ databases">
        <authorList>
            <person name="Wallberg A."/>
        </authorList>
    </citation>
    <scope>NUCLEOTIDE SEQUENCE [LARGE SCALE GENOMIC DNA]</scope>
</reference>
<evidence type="ECO:0000313" key="3">
    <source>
        <dbReference type="Proteomes" id="UP001497623"/>
    </source>
</evidence>
<keyword evidence="1" id="KW-0732">Signal</keyword>
<proteinExistence type="predicted"/>
<feature type="non-terminal residue" evidence="2">
    <location>
        <position position="148"/>
    </location>
</feature>
<evidence type="ECO:0000313" key="2">
    <source>
        <dbReference type="EMBL" id="CAL4123008.1"/>
    </source>
</evidence>
<feature type="signal peptide" evidence="1">
    <location>
        <begin position="1"/>
        <end position="18"/>
    </location>
</feature>